<reference evidence="3" key="1">
    <citation type="journal article" date="2019" name="Int. J. Syst. Evol. Microbiol.">
        <title>The Global Catalogue of Microorganisms (GCM) 10K type strain sequencing project: providing services to taxonomists for standard genome sequencing and annotation.</title>
        <authorList>
            <consortium name="The Broad Institute Genomics Platform"/>
            <consortium name="The Broad Institute Genome Sequencing Center for Infectious Disease"/>
            <person name="Wu L."/>
            <person name="Ma J."/>
        </authorList>
    </citation>
    <scope>NUCLEOTIDE SEQUENCE [LARGE SCALE GENOMIC DNA]</scope>
    <source>
        <strain evidence="3">CECT 7956</strain>
    </source>
</reference>
<dbReference type="Proteomes" id="UP001595616">
    <property type="component" value="Unassembled WGS sequence"/>
</dbReference>
<proteinExistence type="predicted"/>
<keyword evidence="1" id="KW-0812">Transmembrane</keyword>
<evidence type="ECO:0000313" key="3">
    <source>
        <dbReference type="Proteomes" id="UP001595616"/>
    </source>
</evidence>
<dbReference type="RefSeq" id="WP_379839058.1">
    <property type="nucleotide sequence ID" value="NZ_JBHRYQ010000001.1"/>
</dbReference>
<organism evidence="2 3">
    <name type="scientific">Lacihabitans lacunae</name>
    <dbReference type="NCBI Taxonomy" id="1028214"/>
    <lineage>
        <taxon>Bacteria</taxon>
        <taxon>Pseudomonadati</taxon>
        <taxon>Bacteroidota</taxon>
        <taxon>Cytophagia</taxon>
        <taxon>Cytophagales</taxon>
        <taxon>Leadbetterellaceae</taxon>
        <taxon>Lacihabitans</taxon>
    </lineage>
</organism>
<accession>A0ABV7YZ43</accession>
<evidence type="ECO:0000313" key="2">
    <source>
        <dbReference type="EMBL" id="MFC3812191.1"/>
    </source>
</evidence>
<keyword evidence="1" id="KW-1133">Transmembrane helix</keyword>
<keyword evidence="1" id="KW-0472">Membrane</keyword>
<comment type="caution">
    <text evidence="2">The sequence shown here is derived from an EMBL/GenBank/DDBJ whole genome shotgun (WGS) entry which is preliminary data.</text>
</comment>
<gene>
    <name evidence="2" type="ORF">ACFOOI_16135</name>
</gene>
<sequence>MAHKISKSEHSKMQNPFLQFFKYIYLSIKIMFVVAAGHGGTRE</sequence>
<keyword evidence="3" id="KW-1185">Reference proteome</keyword>
<protein>
    <submittedName>
        <fullName evidence="2">Uncharacterized protein</fullName>
    </submittedName>
</protein>
<evidence type="ECO:0000256" key="1">
    <source>
        <dbReference type="SAM" id="Phobius"/>
    </source>
</evidence>
<dbReference type="EMBL" id="JBHRYQ010000001">
    <property type="protein sequence ID" value="MFC3812191.1"/>
    <property type="molecule type" value="Genomic_DNA"/>
</dbReference>
<name>A0ABV7YZ43_9BACT</name>
<feature type="transmembrane region" description="Helical" evidence="1">
    <location>
        <begin position="20"/>
        <end position="40"/>
    </location>
</feature>